<reference evidence="11 12" key="1">
    <citation type="submission" date="2023-01" db="EMBL/GenBank/DDBJ databases">
        <title>Complete genome sequence of Muricauda aquimarina strain IFOP_LL357.</title>
        <authorList>
            <person name="Gajardo G."/>
            <person name="Ueki S."/>
            <person name="Maruyama F."/>
        </authorList>
    </citation>
    <scope>NUCLEOTIDE SEQUENCE [LARGE SCALE GENOMIC DNA]</scope>
    <source>
        <strain evidence="11 12">IFOP_LL357</strain>
    </source>
</reference>
<dbReference type="Pfam" id="PF00512">
    <property type="entry name" value="HisKA"/>
    <property type="match status" value="1"/>
</dbReference>
<keyword evidence="4" id="KW-0808">Transferase</keyword>
<sequence>MNRIRIKDVDIEWSLHPDIWKIEEKGTSQLATVLLQQLSKTTLFEQFAINKIQILPGNRVIYQIPVPEKKFPIAPKTDKDFESFLNRTIVLASAISEVHKAEYCFGVLQNSRFMVDSDGKLLITGLGLFQKEYAKSDLAAYQDDDFFFMAPEFSTRSKQRPDFKADLYGFGALMHYWLTGEHFFKAVDKQEVLHKHLTEPYDASINTLWKHTGIHQIINALLEKKPENRYQSAQGVLRDLENLKHQFGKGEFDVSPELSINFNPGVIRISDTILEQEAALQQLMKVYRDVRNGPASVAFVEGAAGIGKTSLAKAFEAEITDSDTLFTVGSFDKSQSTPYSAFQKAFKNIAQRILLKSGKSHSEIRDIFINGLGSDLSALFEVIPDLKELTGKLPEPESLNPLETGDRFVNLFARYCRTLDGIGLKRVIFIDDVQWSDLSSLKLIEYMAWAPLQRVLFVLSYNPEGLTEDHPLLKFQRSLVAGKKNVPVIRLKPLSQKATEQVVADALSEEQSKIHDLAVLVHKKTNGNPYYIKHFLYSLHENKALTYDTVAQRWQYNLSSVKQQDVAENLLAIYEKQLSLQSYQAQVILKIAAFDNGNFNIPLLISMSGFPQEIVVLLLELLTEAGQISKLDATPNQFVFNHNKIQQAALHLAIPGFDVSFEELHYGIALFHMKNNGIVDAISLNQFVEHLISSGAHIQDNIVPVALGYILEAAQLANNSNSALTAKQNLSFALDLQTKFRTDRYAYEVLFEMAKASYLLKQVEEGRVYADRAINNAPDDYKKCEVHLLNLTFLEAYSLYKSNTQEGIKALKVLGSKMNLFSKPSETKSAYLKFMEVLPTDFNNDLLGSAVYTKEDRYALEIMVNMCTSAKRIDQNLYTHLLFAMGELMFKNGFTDSSPFILVHLGSFLCHRYHEFELGEKLSSLGLKRLQSEKPGKYFSKTMSVYHMAMGPLMVDYQTLETQLDEAIAYNVDRGDFYGASSLQYAQIRNQLLSGTNLLELLRVCNETIDSFSKHGNTVHLAQIQGIKFILQRLIGNDTGTLNTATKVMQLLEDSNCRTAIASFHIFLGWVDCIKGDYQKALAHFKDHQKELEHLISEPQFFKYQVLRSVCELMVNSNPTSKVLGGVKERQKQLSGWAKAASHNFWAEYQMVELLLACKSGDCTNMSEQIEYVLLWTQKNGQFHIRAMFCDIISSALPKKGFVFIKQALKNESEKAKAGWGIPLQGNEFDGNFEEKANTHSQHIKNFDFQSLIKATQTISAEVNRDRLVESLLQIVMENAGADKGALVLRNGTSLHVTAFIDLTVPTEAQFSESPLEDCRTLPISLIEHVATTKKELCIDDLTEYCANSEDLTADFKGSLLLLPLIKQRDLVGVLYIANSHITGMFTEGGLEVLRIVAAQAAISITNSTLYEQAVTLNNELAASQKELAKLNQALEEKIKNRTQHLRHEIEMRKEAERDLIFAKNDADNANRAKSQFLANMSHEIRTPLNAIVGFSQILTNQSKSLDLTNSFRRYLNNIHQSAETLSEIIQDILDLSKIEAGKTALLQEDMDLRQLFFSVYRIQKSMAKSKDVKVIYGLSPGTPRYVRSDRGKIKQILMNIVGNAVKFTPASKNVHLDLRVDNDFLIFRVADEGIGIPQKDLERIFEPFTQSDAGKDRKYGGTGLGLAITKSLVDILKGELSVESTEGEGTIFTIKIPYLKATPMPFDNPETIMANYRIPSKSKILVVEDQLMNQEMIRALFAELGSEILLASNGREGVAMAKQYDPDIIFMDIHMPEIDGFETLKLIRGFNLDIPIIGLSADAFKEHQDAAVEAGFTAYLTKPVNVPKLVGLLKSFLPEVSCTTSTGKTVLNDDQQHQKEQALETLRKLPIFETEKLAAVAESLSEILPAGILNKLEDAIYTGDEVALQNFLTNTLNV</sequence>
<dbReference type="InterPro" id="IPR003661">
    <property type="entry name" value="HisK_dim/P_dom"/>
</dbReference>
<feature type="domain" description="Histidine kinase" evidence="9">
    <location>
        <begin position="1480"/>
        <end position="1701"/>
    </location>
</feature>
<evidence type="ECO:0000256" key="1">
    <source>
        <dbReference type="ARBA" id="ARBA00000085"/>
    </source>
</evidence>
<evidence type="ECO:0000259" key="10">
    <source>
        <dbReference type="PROSITE" id="PS50110"/>
    </source>
</evidence>
<dbReference type="CDD" id="cd00082">
    <property type="entry name" value="HisKA"/>
    <property type="match status" value="1"/>
</dbReference>
<evidence type="ECO:0000256" key="7">
    <source>
        <dbReference type="SAM" id="Coils"/>
    </source>
</evidence>
<dbReference type="SMART" id="SM00065">
    <property type="entry name" value="GAF"/>
    <property type="match status" value="1"/>
</dbReference>
<proteinExistence type="predicted"/>
<keyword evidence="3 6" id="KW-0597">Phosphoprotein</keyword>
<dbReference type="Pfam" id="PF00072">
    <property type="entry name" value="Response_reg"/>
    <property type="match status" value="1"/>
</dbReference>
<dbReference type="Gene3D" id="1.10.287.130">
    <property type="match status" value="1"/>
</dbReference>
<dbReference type="InterPro" id="IPR004358">
    <property type="entry name" value="Sig_transdc_His_kin-like_C"/>
</dbReference>
<dbReference type="InterPro" id="IPR011009">
    <property type="entry name" value="Kinase-like_dom_sf"/>
</dbReference>
<evidence type="ECO:0000256" key="3">
    <source>
        <dbReference type="ARBA" id="ARBA00022553"/>
    </source>
</evidence>
<dbReference type="InterPro" id="IPR003018">
    <property type="entry name" value="GAF"/>
</dbReference>
<dbReference type="InterPro" id="IPR041664">
    <property type="entry name" value="AAA_16"/>
</dbReference>
<dbReference type="RefSeq" id="WP_338194465.1">
    <property type="nucleotide sequence ID" value="NZ_AP027268.1"/>
</dbReference>
<dbReference type="PROSITE" id="PS50110">
    <property type="entry name" value="RESPONSE_REGULATORY"/>
    <property type="match status" value="1"/>
</dbReference>
<protein>
    <recommendedName>
        <fullName evidence="2">histidine kinase</fullName>
        <ecNumber evidence="2">2.7.13.3</ecNumber>
    </recommendedName>
</protein>
<dbReference type="SMART" id="SM00448">
    <property type="entry name" value="REC"/>
    <property type="match status" value="1"/>
</dbReference>
<evidence type="ECO:0000259" key="9">
    <source>
        <dbReference type="PROSITE" id="PS50109"/>
    </source>
</evidence>
<evidence type="ECO:0000259" key="8">
    <source>
        <dbReference type="PROSITE" id="PS50011"/>
    </source>
</evidence>
<dbReference type="SMART" id="SM00388">
    <property type="entry name" value="HisKA"/>
    <property type="match status" value="1"/>
</dbReference>
<gene>
    <name evidence="11" type="ORF">MACH07_25380</name>
</gene>
<dbReference type="SMART" id="SM00387">
    <property type="entry name" value="HATPase_c"/>
    <property type="match status" value="1"/>
</dbReference>
<dbReference type="SUPFAM" id="SSF52172">
    <property type="entry name" value="CheY-like"/>
    <property type="match status" value="1"/>
</dbReference>
<dbReference type="Gene3D" id="3.30.565.10">
    <property type="entry name" value="Histidine kinase-like ATPase, C-terminal domain"/>
    <property type="match status" value="1"/>
</dbReference>
<evidence type="ECO:0000313" key="12">
    <source>
        <dbReference type="Proteomes" id="UP001330184"/>
    </source>
</evidence>
<dbReference type="InterPro" id="IPR036890">
    <property type="entry name" value="HATPase_C_sf"/>
</dbReference>
<accession>A0AA48I0X6</accession>
<keyword evidence="12" id="KW-1185">Reference proteome</keyword>
<dbReference type="EMBL" id="AP027268">
    <property type="protein sequence ID" value="BDW93706.1"/>
    <property type="molecule type" value="Genomic_DNA"/>
</dbReference>
<dbReference type="InterPro" id="IPR027417">
    <property type="entry name" value="P-loop_NTPase"/>
</dbReference>
<dbReference type="SUPFAM" id="SSF47384">
    <property type="entry name" value="Homodimeric domain of signal transducing histidine kinase"/>
    <property type="match status" value="1"/>
</dbReference>
<dbReference type="Gene3D" id="1.10.510.10">
    <property type="entry name" value="Transferase(Phosphotransferase) domain 1"/>
    <property type="match status" value="1"/>
</dbReference>
<name>A0AA48I0X6_9FLAO</name>
<dbReference type="GO" id="GO:0005524">
    <property type="term" value="F:ATP binding"/>
    <property type="evidence" value="ECO:0007669"/>
    <property type="project" value="InterPro"/>
</dbReference>
<evidence type="ECO:0000256" key="4">
    <source>
        <dbReference type="ARBA" id="ARBA00022679"/>
    </source>
</evidence>
<keyword evidence="7" id="KW-0175">Coiled coil</keyword>
<dbReference type="SUPFAM" id="SSF55781">
    <property type="entry name" value="GAF domain-like"/>
    <property type="match status" value="1"/>
</dbReference>
<dbReference type="InterPro" id="IPR003594">
    <property type="entry name" value="HATPase_dom"/>
</dbReference>
<dbReference type="InterPro" id="IPR001789">
    <property type="entry name" value="Sig_transdc_resp-reg_receiver"/>
</dbReference>
<evidence type="ECO:0000313" key="11">
    <source>
        <dbReference type="EMBL" id="BDW93706.1"/>
    </source>
</evidence>
<evidence type="ECO:0000256" key="2">
    <source>
        <dbReference type="ARBA" id="ARBA00012438"/>
    </source>
</evidence>
<dbReference type="SUPFAM" id="SSF55874">
    <property type="entry name" value="ATPase domain of HSP90 chaperone/DNA topoisomerase II/histidine kinase"/>
    <property type="match status" value="1"/>
</dbReference>
<feature type="modified residue" description="4-aspartylphosphate" evidence="6">
    <location>
        <position position="1773"/>
    </location>
</feature>
<dbReference type="InterPro" id="IPR005467">
    <property type="entry name" value="His_kinase_dom"/>
</dbReference>
<dbReference type="Proteomes" id="UP001330184">
    <property type="component" value="Chromosome"/>
</dbReference>
<dbReference type="Pfam" id="PF13191">
    <property type="entry name" value="AAA_16"/>
    <property type="match status" value="1"/>
</dbReference>
<dbReference type="CDD" id="cd16922">
    <property type="entry name" value="HATPase_EvgS-ArcB-TorS-like"/>
    <property type="match status" value="1"/>
</dbReference>
<dbReference type="SUPFAM" id="SSF56112">
    <property type="entry name" value="Protein kinase-like (PK-like)"/>
    <property type="match status" value="1"/>
</dbReference>
<dbReference type="CDD" id="cd17546">
    <property type="entry name" value="REC_hyHK_CKI1_RcsC-like"/>
    <property type="match status" value="1"/>
</dbReference>
<dbReference type="PANTHER" id="PTHR43047:SF72">
    <property type="entry name" value="OSMOSENSING HISTIDINE PROTEIN KINASE SLN1"/>
    <property type="match status" value="1"/>
</dbReference>
<dbReference type="InterPro" id="IPR011006">
    <property type="entry name" value="CheY-like_superfamily"/>
</dbReference>
<keyword evidence="5" id="KW-0418">Kinase</keyword>
<dbReference type="Gene3D" id="3.40.50.2300">
    <property type="match status" value="1"/>
</dbReference>
<dbReference type="Pfam" id="PF02518">
    <property type="entry name" value="HATPase_c"/>
    <property type="match status" value="1"/>
</dbReference>
<dbReference type="Gene3D" id="3.40.50.300">
    <property type="entry name" value="P-loop containing nucleotide triphosphate hydrolases"/>
    <property type="match status" value="1"/>
</dbReference>
<dbReference type="EC" id="2.7.13.3" evidence="2"/>
<dbReference type="SUPFAM" id="SSF52540">
    <property type="entry name" value="P-loop containing nucleoside triphosphate hydrolases"/>
    <property type="match status" value="1"/>
</dbReference>
<comment type="catalytic activity">
    <reaction evidence="1">
        <text>ATP + protein L-histidine = ADP + protein N-phospho-L-histidine.</text>
        <dbReference type="EC" id="2.7.13.3"/>
    </reaction>
</comment>
<evidence type="ECO:0000256" key="6">
    <source>
        <dbReference type="PROSITE-ProRule" id="PRU00169"/>
    </source>
</evidence>
<dbReference type="InterPro" id="IPR036097">
    <property type="entry name" value="HisK_dim/P_sf"/>
</dbReference>
<dbReference type="PRINTS" id="PR00344">
    <property type="entry name" value="BCTRLSENSOR"/>
</dbReference>
<feature type="coiled-coil region" evidence="7">
    <location>
        <begin position="1414"/>
        <end position="1473"/>
    </location>
</feature>
<feature type="domain" description="Protein kinase" evidence="8">
    <location>
        <begin position="1"/>
        <end position="248"/>
    </location>
</feature>
<dbReference type="GO" id="GO:0009927">
    <property type="term" value="F:histidine phosphotransfer kinase activity"/>
    <property type="evidence" value="ECO:0007669"/>
    <property type="project" value="TreeGrafter"/>
</dbReference>
<dbReference type="Gene3D" id="3.30.450.40">
    <property type="match status" value="1"/>
</dbReference>
<dbReference type="FunFam" id="3.30.565.10:FF:000010">
    <property type="entry name" value="Sensor histidine kinase RcsC"/>
    <property type="match status" value="1"/>
</dbReference>
<organism evidence="11 12">
    <name type="scientific">Flagellimonas marinaquae</name>
    <dbReference type="NCBI Taxonomy" id="254955"/>
    <lineage>
        <taxon>Bacteria</taxon>
        <taxon>Pseudomonadati</taxon>
        <taxon>Bacteroidota</taxon>
        <taxon>Flavobacteriia</taxon>
        <taxon>Flavobacteriales</taxon>
        <taxon>Flavobacteriaceae</taxon>
        <taxon>Flagellimonas</taxon>
    </lineage>
</organism>
<dbReference type="PROSITE" id="PS50011">
    <property type="entry name" value="PROTEIN_KINASE_DOM"/>
    <property type="match status" value="1"/>
</dbReference>
<dbReference type="GO" id="GO:0000155">
    <property type="term" value="F:phosphorelay sensor kinase activity"/>
    <property type="evidence" value="ECO:0007669"/>
    <property type="project" value="InterPro"/>
</dbReference>
<dbReference type="Pfam" id="PF01590">
    <property type="entry name" value="GAF"/>
    <property type="match status" value="1"/>
</dbReference>
<dbReference type="PROSITE" id="PS50109">
    <property type="entry name" value="HIS_KIN"/>
    <property type="match status" value="1"/>
</dbReference>
<dbReference type="InterPro" id="IPR029016">
    <property type="entry name" value="GAF-like_dom_sf"/>
</dbReference>
<dbReference type="PANTHER" id="PTHR43047">
    <property type="entry name" value="TWO-COMPONENT HISTIDINE PROTEIN KINASE"/>
    <property type="match status" value="1"/>
</dbReference>
<dbReference type="InterPro" id="IPR000719">
    <property type="entry name" value="Prot_kinase_dom"/>
</dbReference>
<evidence type="ECO:0000256" key="5">
    <source>
        <dbReference type="ARBA" id="ARBA00022777"/>
    </source>
</evidence>
<dbReference type="GO" id="GO:0005886">
    <property type="term" value="C:plasma membrane"/>
    <property type="evidence" value="ECO:0007669"/>
    <property type="project" value="TreeGrafter"/>
</dbReference>
<feature type="domain" description="Response regulatory" evidence="10">
    <location>
        <begin position="1724"/>
        <end position="1838"/>
    </location>
</feature>